<dbReference type="Gene3D" id="3.90.550.10">
    <property type="entry name" value="Spore Coat Polysaccharide Biosynthesis Protein SpsA, Chain A"/>
    <property type="match status" value="1"/>
</dbReference>
<evidence type="ECO:0000259" key="7">
    <source>
        <dbReference type="Pfam" id="PF00483"/>
    </source>
</evidence>
<dbReference type="AlphaFoldDB" id="A0A7V5XZG8"/>
<reference evidence="8" key="1">
    <citation type="journal article" date="2020" name="mSystems">
        <title>Genome- and Community-Level Interaction Insights into Carbon Utilization and Element Cycling Functions of Hydrothermarchaeota in Hydrothermal Sediment.</title>
        <authorList>
            <person name="Zhou Z."/>
            <person name="Liu Y."/>
            <person name="Xu W."/>
            <person name="Pan J."/>
            <person name="Luo Z.H."/>
            <person name="Li M."/>
        </authorList>
    </citation>
    <scope>NUCLEOTIDE SEQUENCE [LARGE SCALE GENOMIC DNA]</scope>
    <source>
        <strain evidence="8">SpSt-791</strain>
    </source>
</reference>
<evidence type="ECO:0000313" key="8">
    <source>
        <dbReference type="EMBL" id="HHR48346.1"/>
    </source>
</evidence>
<feature type="domain" description="Nucleotidyl transferase" evidence="7">
    <location>
        <begin position="8"/>
        <end position="221"/>
    </location>
</feature>
<comment type="function">
    <text evidence="6">Catalyzes the last two sequential reactions in the de novo biosynthetic pathway for UDP-N-acetylglucosamine (UDP-GlcNAc). The C-terminal domain catalyzes the transfer of acetyl group from acetyl coenzyme A to glucosamine-1-phosphate (GlcN-1-P) to produce N-acetylglucosamine-1-phosphate (GlcNAc-1-P), which is converted into UDP-GlcNAc by the transfer of uridine 5-monophosphate (from uridine 5-triphosphate), a reaction catalyzed by the N-terminal domain.</text>
</comment>
<name>A0A7V5XZG8_UNCW3</name>
<dbReference type="GO" id="GO:0003977">
    <property type="term" value="F:UDP-N-acetylglucosamine diphosphorylase activity"/>
    <property type="evidence" value="ECO:0007669"/>
    <property type="project" value="UniProtKB-EC"/>
</dbReference>
<evidence type="ECO:0000256" key="2">
    <source>
        <dbReference type="ARBA" id="ARBA00022695"/>
    </source>
</evidence>
<dbReference type="EMBL" id="DTHS01000014">
    <property type="protein sequence ID" value="HHR48346.1"/>
    <property type="molecule type" value="Genomic_DNA"/>
</dbReference>
<dbReference type="PANTHER" id="PTHR43584:SF3">
    <property type="entry name" value="BIFUNCTIONAL PROTEIN GLMU"/>
    <property type="match status" value="1"/>
</dbReference>
<protein>
    <recommendedName>
        <fullName evidence="7">Nucleotidyl transferase domain-containing protein</fullName>
    </recommendedName>
</protein>
<keyword evidence="3" id="KW-0012">Acyltransferase</keyword>
<comment type="catalytic activity">
    <reaction evidence="4">
        <text>alpha-D-glucosamine 1-phosphate + acetyl-CoA = N-acetyl-alpha-D-glucosamine 1-phosphate + CoA + H(+)</text>
        <dbReference type="Rhea" id="RHEA:13725"/>
        <dbReference type="ChEBI" id="CHEBI:15378"/>
        <dbReference type="ChEBI" id="CHEBI:57287"/>
        <dbReference type="ChEBI" id="CHEBI:57288"/>
        <dbReference type="ChEBI" id="CHEBI:57776"/>
        <dbReference type="ChEBI" id="CHEBI:58516"/>
        <dbReference type="EC" id="2.3.1.157"/>
    </reaction>
</comment>
<dbReference type="SUPFAM" id="SSF53448">
    <property type="entry name" value="Nucleotide-diphospho-sugar transferases"/>
    <property type="match status" value="1"/>
</dbReference>
<evidence type="ECO:0000256" key="6">
    <source>
        <dbReference type="ARBA" id="ARBA00049628"/>
    </source>
</evidence>
<organism evidence="8">
    <name type="scientific">candidate division WOR-3 bacterium</name>
    <dbReference type="NCBI Taxonomy" id="2052148"/>
    <lineage>
        <taxon>Bacteria</taxon>
        <taxon>Bacteria division WOR-3</taxon>
    </lineage>
</organism>
<keyword evidence="2" id="KW-0548">Nucleotidyltransferase</keyword>
<evidence type="ECO:0000256" key="4">
    <source>
        <dbReference type="ARBA" id="ARBA00048247"/>
    </source>
</evidence>
<dbReference type="GO" id="GO:0019134">
    <property type="term" value="F:glucosamine-1-phosphate N-acetyltransferase activity"/>
    <property type="evidence" value="ECO:0007669"/>
    <property type="project" value="UniProtKB-EC"/>
</dbReference>
<dbReference type="Pfam" id="PF00483">
    <property type="entry name" value="NTP_transferase"/>
    <property type="match status" value="1"/>
</dbReference>
<dbReference type="InterPro" id="IPR050065">
    <property type="entry name" value="GlmU-like"/>
</dbReference>
<evidence type="ECO:0000256" key="1">
    <source>
        <dbReference type="ARBA" id="ARBA00022679"/>
    </source>
</evidence>
<comment type="caution">
    <text evidence="8">The sequence shown here is derived from an EMBL/GenBank/DDBJ whole genome shotgun (WGS) entry which is preliminary data.</text>
</comment>
<gene>
    <name evidence="8" type="ORF">ENV79_01715</name>
</gene>
<dbReference type="PANTHER" id="PTHR43584">
    <property type="entry name" value="NUCLEOTIDYL TRANSFERASE"/>
    <property type="match status" value="1"/>
</dbReference>
<accession>A0A7V5XZG8</accession>
<keyword evidence="1" id="KW-0808">Transferase</keyword>
<proteinExistence type="predicted"/>
<dbReference type="InterPro" id="IPR005835">
    <property type="entry name" value="NTP_transferase_dom"/>
</dbReference>
<evidence type="ECO:0000256" key="3">
    <source>
        <dbReference type="ARBA" id="ARBA00023315"/>
    </source>
</evidence>
<sequence>MSINNYQGVILAAGRSRRIGIPYPKVFLPYKKQPIITHLLKKLLKIRKIEKVIVVFNREGLKEAQEYYGNYFSNPRILLACQEEPKGTGDALLTALPFLKATDKIIVLCGDTPLIEKSTLEKMIKLYEKEKPGIIILTALLKNPTGYGRILRNKKKEIIAIVEEKNASPKIKKIKEVNSGCYLFDLAIVGDLVKAIKENKLTKEYYLTDLVKLAIAKKIKVLGIKTKSREIKGINTYQDYLSLLK</sequence>
<comment type="catalytic activity">
    <reaction evidence="5">
        <text>N-acetyl-alpha-D-glucosamine 1-phosphate + UTP + H(+) = UDP-N-acetyl-alpha-D-glucosamine + diphosphate</text>
        <dbReference type="Rhea" id="RHEA:13509"/>
        <dbReference type="ChEBI" id="CHEBI:15378"/>
        <dbReference type="ChEBI" id="CHEBI:33019"/>
        <dbReference type="ChEBI" id="CHEBI:46398"/>
        <dbReference type="ChEBI" id="CHEBI:57705"/>
        <dbReference type="ChEBI" id="CHEBI:57776"/>
        <dbReference type="EC" id="2.7.7.23"/>
    </reaction>
</comment>
<dbReference type="InterPro" id="IPR029044">
    <property type="entry name" value="Nucleotide-diphossugar_trans"/>
</dbReference>
<evidence type="ECO:0000256" key="5">
    <source>
        <dbReference type="ARBA" id="ARBA00048493"/>
    </source>
</evidence>